<feature type="compositionally biased region" description="Polar residues" evidence="6">
    <location>
        <begin position="860"/>
        <end position="872"/>
    </location>
</feature>
<dbReference type="InterPro" id="IPR003598">
    <property type="entry name" value="Ig_sub2"/>
</dbReference>
<sequence length="943" mass="107030">MECELEANPIPEINWYQASKLILDTGRIRMSKKTTGKDMYLLRLEITNPTKEDGGNYRCNACNIFGESNANISLNFQGGDSGSGFAPSFIEKPRIIPNESGTLITLRCNCTANPKPEVMWYKGTKLVTETSKISMKVTGQENTYEILLLIQDPIGPDSGTYRCHVKNEHGESNANLNLNIETDPEPEGEPPTFLIKPRIQSKNNGKLVVMDCTVKASPKPVVVWYLDGKILNQSSKLSWRVEEKGDSYYICLELKNPGKEDTGLYKCSIKNGNGELNANLTLNIEIIPVIKEVPRVVTISKTKNVVIECRIQSIFEPQCTWKKDNTVIKDNVTRQTKIERVNDGEYLIKLEVKNATSNDKGIYNLIAKNEKGEVVSSPIEVKEVVEEKEEKPSIDEKLKSIRANEGERIEFVSSLSKIDRKVTVIWYRNSKQITETSETIINFDGKRASLIITKTKIEHSGTYKIVFKNSAGSDESSAELNILEKMEVDEKQEEEVKETKEKSVKRKSSLTTKKTLESETNENASPEVKRKSSILKTTDETEIKEDGQNEVKRRSSILKKSTESTTTTVEEKKDQEKRRSSILKKTSDEKDEIKDEKIKKPSVKKLSNEKTDVKSEETKKSAIKKSSTNEKTEVKDEEIKKPLIKKFPVEKTEVKVEETKKPLKTTIENDNSLSTEEEKVIESPRSIKKTTDENKINNHTKTQVVQEIVEEKQKPSTLKMETEDNNGYTSPPEKTIQDSPIKRRGSSIKKTNDLIEPVEDNINEIKRRPSVKKTVENKIAVEEEKLEVKRRPSVKKNDDDSTPAEDNTIVDSRHSSIISKKPSETKTLMPEENSATKKRLSVKKKKDTEPEQPEKKMRPTISNGTKVDNSQDSFDETKSIDERTPETSMDYSIMSEDENSIQEPSIKLDSSDEKAPTGRVSIIMKDNCYIKSIKYDILYVQYF</sequence>
<feature type="domain" description="Ig-like" evidence="7">
    <location>
        <begin position="1"/>
        <end position="73"/>
    </location>
</feature>
<dbReference type="SMART" id="SM00409">
    <property type="entry name" value="IG"/>
    <property type="match status" value="5"/>
</dbReference>
<feature type="domain" description="Ig-like" evidence="7">
    <location>
        <begin position="288"/>
        <end position="376"/>
    </location>
</feature>
<proteinExistence type="predicted"/>
<dbReference type="AlphaFoldDB" id="A0A2S2N6Y9"/>
<reference evidence="8" key="1">
    <citation type="submission" date="2018-04" db="EMBL/GenBank/DDBJ databases">
        <title>Transcriptome of Schizaphis graminum biotype I.</title>
        <authorList>
            <person name="Scully E.D."/>
            <person name="Geib S.M."/>
            <person name="Palmer N.A."/>
            <person name="Koch K."/>
            <person name="Bradshaw J."/>
            <person name="Heng-Moss T."/>
            <person name="Sarath G."/>
        </authorList>
    </citation>
    <scope>NUCLEOTIDE SEQUENCE</scope>
</reference>
<comment type="subcellular location">
    <subcellularLocation>
        <location evidence="1">Cytoplasm</location>
    </subcellularLocation>
</comment>
<feature type="compositionally biased region" description="Basic and acidic residues" evidence="6">
    <location>
        <begin position="606"/>
        <end position="620"/>
    </location>
</feature>
<keyword evidence="5" id="KW-0393">Immunoglobulin domain</keyword>
<feature type="domain" description="Ig-like" evidence="7">
    <location>
        <begin position="392"/>
        <end position="481"/>
    </location>
</feature>
<dbReference type="FunFam" id="2.60.40.10:FF:000097">
    <property type="entry name" value="Bent, isoform F"/>
    <property type="match status" value="2"/>
</dbReference>
<dbReference type="SMART" id="SM00408">
    <property type="entry name" value="IGc2"/>
    <property type="match status" value="5"/>
</dbReference>
<feature type="domain" description="Ig-like" evidence="7">
    <location>
        <begin position="87"/>
        <end position="179"/>
    </location>
</feature>
<protein>
    <submittedName>
        <fullName evidence="8">Twitchin</fullName>
    </submittedName>
</protein>
<dbReference type="Pfam" id="PF07679">
    <property type="entry name" value="I-set"/>
    <property type="match status" value="5"/>
</dbReference>
<dbReference type="PROSITE" id="PS50835">
    <property type="entry name" value="IG_LIKE"/>
    <property type="match status" value="5"/>
</dbReference>
<dbReference type="InterPro" id="IPR013098">
    <property type="entry name" value="Ig_I-set"/>
</dbReference>
<dbReference type="GO" id="GO:0005737">
    <property type="term" value="C:cytoplasm"/>
    <property type="evidence" value="ECO:0007669"/>
    <property type="project" value="UniProtKB-SubCell"/>
</dbReference>
<organism evidence="8">
    <name type="scientific">Schizaphis graminum</name>
    <name type="common">Green bug aphid</name>
    <dbReference type="NCBI Taxonomy" id="13262"/>
    <lineage>
        <taxon>Eukaryota</taxon>
        <taxon>Metazoa</taxon>
        <taxon>Ecdysozoa</taxon>
        <taxon>Arthropoda</taxon>
        <taxon>Hexapoda</taxon>
        <taxon>Insecta</taxon>
        <taxon>Pterygota</taxon>
        <taxon>Neoptera</taxon>
        <taxon>Paraneoptera</taxon>
        <taxon>Hemiptera</taxon>
        <taxon>Sternorrhyncha</taxon>
        <taxon>Aphidomorpha</taxon>
        <taxon>Aphidoidea</taxon>
        <taxon>Aphididae</taxon>
        <taxon>Aphidini</taxon>
        <taxon>Schizaphis</taxon>
    </lineage>
</organism>
<gene>
    <name evidence="8" type="primary">unc-22_1</name>
    <name evidence="8" type="ORF">g.148824</name>
</gene>
<evidence type="ECO:0000256" key="4">
    <source>
        <dbReference type="ARBA" id="ARBA00023157"/>
    </source>
</evidence>
<feature type="compositionally biased region" description="Basic and acidic residues" evidence="6">
    <location>
        <begin position="569"/>
        <end position="599"/>
    </location>
</feature>
<accession>A0A2S2N6Y9</accession>
<name>A0A2S2N6Y9_SCHGA</name>
<feature type="compositionally biased region" description="Basic and acidic residues" evidence="6">
    <location>
        <begin position="875"/>
        <end position="885"/>
    </location>
</feature>
<dbReference type="PANTHER" id="PTHR35971:SF5">
    <property type="entry name" value="OBSCURIN LIKE CYTOSKELETAL ADAPTOR 1"/>
    <property type="match status" value="1"/>
</dbReference>
<keyword evidence="3" id="KW-0597">Phosphoprotein</keyword>
<feature type="compositionally biased region" description="Basic residues" evidence="6">
    <location>
        <begin position="836"/>
        <end position="845"/>
    </location>
</feature>
<evidence type="ECO:0000256" key="6">
    <source>
        <dbReference type="SAM" id="MobiDB-lite"/>
    </source>
</evidence>
<dbReference type="InterPro" id="IPR052385">
    <property type="entry name" value="Obscurin/Obscurin-like_Reg"/>
</dbReference>
<feature type="compositionally biased region" description="Basic and acidic residues" evidence="6">
    <location>
        <begin position="627"/>
        <end position="636"/>
    </location>
</feature>
<dbReference type="SUPFAM" id="SSF48726">
    <property type="entry name" value="Immunoglobulin"/>
    <property type="match status" value="5"/>
</dbReference>
<feature type="region of interest" description="Disordered" evidence="6">
    <location>
        <begin position="484"/>
        <end position="636"/>
    </location>
</feature>
<dbReference type="FunFam" id="2.60.40.10:FF:000107">
    <property type="entry name" value="Myosin, light chain kinase a"/>
    <property type="match status" value="1"/>
</dbReference>
<evidence type="ECO:0000259" key="7">
    <source>
        <dbReference type="PROSITE" id="PS50835"/>
    </source>
</evidence>
<evidence type="ECO:0000313" key="8">
    <source>
        <dbReference type="EMBL" id="MBY12983.1"/>
    </source>
</evidence>
<feature type="compositionally biased region" description="Basic and acidic residues" evidence="6">
    <location>
        <begin position="846"/>
        <end position="857"/>
    </location>
</feature>
<evidence type="ECO:0000256" key="1">
    <source>
        <dbReference type="ARBA" id="ARBA00004496"/>
    </source>
</evidence>
<evidence type="ECO:0000256" key="2">
    <source>
        <dbReference type="ARBA" id="ARBA00022490"/>
    </source>
</evidence>
<evidence type="ECO:0000256" key="3">
    <source>
        <dbReference type="ARBA" id="ARBA00022553"/>
    </source>
</evidence>
<keyword evidence="2" id="KW-0963">Cytoplasm</keyword>
<evidence type="ECO:0000256" key="5">
    <source>
        <dbReference type="ARBA" id="ARBA00023319"/>
    </source>
</evidence>
<dbReference type="InterPro" id="IPR007110">
    <property type="entry name" value="Ig-like_dom"/>
</dbReference>
<feature type="compositionally biased region" description="Basic and acidic residues" evidence="6">
    <location>
        <begin position="537"/>
        <end position="553"/>
    </location>
</feature>
<dbReference type="PANTHER" id="PTHR35971">
    <property type="entry name" value="SI:DKEY-31G6.6"/>
    <property type="match status" value="1"/>
</dbReference>
<keyword evidence="4" id="KW-1015">Disulfide bond</keyword>
<dbReference type="InterPro" id="IPR036179">
    <property type="entry name" value="Ig-like_dom_sf"/>
</dbReference>
<dbReference type="EMBL" id="GGMR01000364">
    <property type="protein sequence ID" value="MBY12983.1"/>
    <property type="molecule type" value="Transcribed_RNA"/>
</dbReference>
<feature type="domain" description="Ig-like" evidence="7">
    <location>
        <begin position="191"/>
        <end position="283"/>
    </location>
</feature>
<dbReference type="InterPro" id="IPR013783">
    <property type="entry name" value="Ig-like_fold"/>
</dbReference>
<dbReference type="InterPro" id="IPR003599">
    <property type="entry name" value="Ig_sub"/>
</dbReference>
<dbReference type="Gene3D" id="2.60.40.10">
    <property type="entry name" value="Immunoglobulins"/>
    <property type="match status" value="5"/>
</dbReference>
<feature type="compositionally biased region" description="Basic and acidic residues" evidence="6">
    <location>
        <begin position="763"/>
        <end position="799"/>
    </location>
</feature>
<dbReference type="CDD" id="cd00096">
    <property type="entry name" value="Ig"/>
    <property type="match status" value="1"/>
</dbReference>
<feature type="region of interest" description="Disordered" evidence="6">
    <location>
        <begin position="667"/>
        <end position="916"/>
    </location>
</feature>
<dbReference type="FunFam" id="2.60.40.10:FF:000032">
    <property type="entry name" value="palladin isoform X1"/>
    <property type="match status" value="1"/>
</dbReference>